<feature type="chain" id="PRO_5046914836" evidence="1">
    <location>
        <begin position="23"/>
        <end position="133"/>
    </location>
</feature>
<name>A0ABX0NME9_9BURK</name>
<organism evidence="2 3">
    <name type="scientific">Massilia mucilaginosa</name>
    <dbReference type="NCBI Taxonomy" id="2609282"/>
    <lineage>
        <taxon>Bacteria</taxon>
        <taxon>Pseudomonadati</taxon>
        <taxon>Pseudomonadota</taxon>
        <taxon>Betaproteobacteria</taxon>
        <taxon>Burkholderiales</taxon>
        <taxon>Oxalobacteraceae</taxon>
        <taxon>Telluria group</taxon>
        <taxon>Massilia</taxon>
    </lineage>
</organism>
<protein>
    <submittedName>
        <fullName evidence="2">Uncharacterized protein</fullName>
    </submittedName>
</protein>
<proteinExistence type="predicted"/>
<dbReference type="EMBL" id="WHJH01000002">
    <property type="protein sequence ID" value="NHZ87989.1"/>
    <property type="molecule type" value="Genomic_DNA"/>
</dbReference>
<accession>A0ABX0NME9</accession>
<dbReference type="Proteomes" id="UP000609726">
    <property type="component" value="Unassembled WGS sequence"/>
</dbReference>
<comment type="caution">
    <text evidence="2">The sequence shown here is derived from an EMBL/GenBank/DDBJ whole genome shotgun (WGS) entry which is preliminary data.</text>
</comment>
<sequence>MKTTLRAGVAAMAVLFCAHAHAAPVDIKGRWVVDTAPMLAQAKTMKQAEKWIASIKKTYTGGLMVIDANTMKMSIIGLSGDPVLYQYKIASAKDNCVSIVLGPAPQPIRFCISGEVLSIIDPTTPLIVTHRRQ</sequence>
<dbReference type="RefSeq" id="WP_166870381.1">
    <property type="nucleotide sequence ID" value="NZ_WHJH01000002.1"/>
</dbReference>
<gene>
    <name evidence="2" type="ORF">F2P45_02925</name>
</gene>
<keyword evidence="3" id="KW-1185">Reference proteome</keyword>
<evidence type="ECO:0000313" key="3">
    <source>
        <dbReference type="Proteomes" id="UP000609726"/>
    </source>
</evidence>
<evidence type="ECO:0000313" key="2">
    <source>
        <dbReference type="EMBL" id="NHZ87989.1"/>
    </source>
</evidence>
<keyword evidence="1" id="KW-0732">Signal</keyword>
<reference evidence="2 3" key="1">
    <citation type="submission" date="2019-10" db="EMBL/GenBank/DDBJ databases">
        <title>Taxonomy of Antarctic Massilia spp.: description of Massilia rubra sp. nov., Massilia aquatica sp. nov., Massilia mucilaginosa sp. nov., Massilia frigida sp. nov. isolated from streams, lakes and regoliths.</title>
        <authorList>
            <person name="Holochova P."/>
            <person name="Sedlacek I."/>
            <person name="Kralova S."/>
            <person name="Maslanova I."/>
            <person name="Busse H.-J."/>
            <person name="Stankova E."/>
            <person name="Vrbovska V."/>
            <person name="Kovarovic V."/>
            <person name="Bartak M."/>
            <person name="Svec P."/>
            <person name="Pantucek R."/>
        </authorList>
    </citation>
    <scope>NUCLEOTIDE SEQUENCE [LARGE SCALE GENOMIC DNA]</scope>
    <source>
        <strain evidence="2 3">CCM 8733</strain>
    </source>
</reference>
<evidence type="ECO:0000256" key="1">
    <source>
        <dbReference type="SAM" id="SignalP"/>
    </source>
</evidence>
<feature type="signal peptide" evidence="1">
    <location>
        <begin position="1"/>
        <end position="22"/>
    </location>
</feature>